<proteinExistence type="predicted"/>
<protein>
    <recommendedName>
        <fullName evidence="4">SnoaL-like domain-containing protein</fullName>
    </recommendedName>
</protein>
<dbReference type="VEuPathDB" id="FungiDB:I302_09105"/>
<dbReference type="Gene3D" id="3.10.450.50">
    <property type="match status" value="1"/>
</dbReference>
<dbReference type="EMBL" id="CP144543">
    <property type="protein sequence ID" value="WVW82814.1"/>
    <property type="molecule type" value="Genomic_DNA"/>
</dbReference>
<dbReference type="EMBL" id="KV700382">
    <property type="protein sequence ID" value="OCF21427.1"/>
    <property type="molecule type" value="Genomic_DNA"/>
</dbReference>
<evidence type="ECO:0008006" key="4">
    <source>
        <dbReference type="Google" id="ProtNLM"/>
    </source>
</evidence>
<dbReference type="SUPFAM" id="SSF54427">
    <property type="entry name" value="NTF2-like"/>
    <property type="match status" value="1"/>
</dbReference>
<organism evidence="1">
    <name type="scientific">Kwoniella bestiolae CBS 10118</name>
    <dbReference type="NCBI Taxonomy" id="1296100"/>
    <lineage>
        <taxon>Eukaryota</taxon>
        <taxon>Fungi</taxon>
        <taxon>Dikarya</taxon>
        <taxon>Basidiomycota</taxon>
        <taxon>Agaricomycotina</taxon>
        <taxon>Tremellomycetes</taxon>
        <taxon>Tremellales</taxon>
        <taxon>Cryptococcaceae</taxon>
        <taxon>Kwoniella</taxon>
    </lineage>
</organism>
<dbReference type="RefSeq" id="XP_019042497.1">
    <property type="nucleotide sequence ID" value="XM_019195674.1"/>
</dbReference>
<gene>
    <name evidence="1" type="ORF">I302_09105</name>
    <name evidence="2" type="ORF">I302_104826</name>
</gene>
<accession>A0A1B9FRM6</accession>
<dbReference type="AlphaFoldDB" id="A0A1B9FRM6"/>
<dbReference type="InterPro" id="IPR032710">
    <property type="entry name" value="NTF2-like_dom_sf"/>
</dbReference>
<reference evidence="2" key="2">
    <citation type="submission" date="2013-07" db="EMBL/GenBank/DDBJ databases">
        <authorList>
            <consortium name="The Broad Institute Genome Sequencing Platform"/>
            <person name="Cuomo C."/>
            <person name="Litvintseva A."/>
            <person name="Chen Y."/>
            <person name="Heitman J."/>
            <person name="Sun S."/>
            <person name="Springer D."/>
            <person name="Dromer F."/>
            <person name="Young S.K."/>
            <person name="Zeng Q."/>
            <person name="Gargeya S."/>
            <person name="Fitzgerald M."/>
            <person name="Abouelleil A."/>
            <person name="Alvarado L."/>
            <person name="Berlin A.M."/>
            <person name="Chapman S.B."/>
            <person name="Dewar J."/>
            <person name="Goldberg J."/>
            <person name="Griggs A."/>
            <person name="Gujja S."/>
            <person name="Hansen M."/>
            <person name="Howarth C."/>
            <person name="Imamovic A."/>
            <person name="Larimer J."/>
            <person name="McCowan C."/>
            <person name="Murphy C."/>
            <person name="Pearson M."/>
            <person name="Priest M."/>
            <person name="Roberts A."/>
            <person name="Saif S."/>
            <person name="Shea T."/>
            <person name="Sykes S."/>
            <person name="Wortman J."/>
            <person name="Nusbaum C."/>
            <person name="Birren B."/>
        </authorList>
    </citation>
    <scope>NUCLEOTIDE SEQUENCE</scope>
    <source>
        <strain evidence="2">CBS 10118</strain>
    </source>
</reference>
<reference evidence="2" key="4">
    <citation type="submission" date="2024-02" db="EMBL/GenBank/DDBJ databases">
        <title>Comparative genomics of Cryptococcus and Kwoniella reveals pathogenesis evolution and contrasting modes of karyotype evolution via chromosome fusion or intercentromeric recombination.</title>
        <authorList>
            <person name="Coelho M.A."/>
            <person name="David-Palma M."/>
            <person name="Shea T."/>
            <person name="Bowers K."/>
            <person name="McGinley-Smith S."/>
            <person name="Mohammad A.W."/>
            <person name="Gnirke A."/>
            <person name="Yurkov A.M."/>
            <person name="Nowrousian M."/>
            <person name="Sun S."/>
            <person name="Cuomo C.A."/>
            <person name="Heitman J."/>
        </authorList>
    </citation>
    <scope>NUCLEOTIDE SEQUENCE</scope>
    <source>
        <strain evidence="2">CBS 10118</strain>
    </source>
</reference>
<reference evidence="1" key="1">
    <citation type="submission" date="2013-07" db="EMBL/GenBank/DDBJ databases">
        <title>The Genome Sequence of Cryptococcus bestiolae CBS10118.</title>
        <authorList>
            <consortium name="The Broad Institute Genome Sequencing Platform"/>
            <person name="Cuomo C."/>
            <person name="Litvintseva A."/>
            <person name="Chen Y."/>
            <person name="Heitman J."/>
            <person name="Sun S."/>
            <person name="Springer D."/>
            <person name="Dromer F."/>
            <person name="Young S.K."/>
            <person name="Zeng Q."/>
            <person name="Gargeya S."/>
            <person name="Fitzgerald M."/>
            <person name="Abouelleil A."/>
            <person name="Alvarado L."/>
            <person name="Berlin A.M."/>
            <person name="Chapman S.B."/>
            <person name="Dewar J."/>
            <person name="Goldberg J."/>
            <person name="Griggs A."/>
            <person name="Gujja S."/>
            <person name="Hansen M."/>
            <person name="Howarth C."/>
            <person name="Imamovic A."/>
            <person name="Larimer J."/>
            <person name="McCowan C."/>
            <person name="Murphy C."/>
            <person name="Pearson M."/>
            <person name="Priest M."/>
            <person name="Roberts A."/>
            <person name="Saif S."/>
            <person name="Shea T."/>
            <person name="Sykes S."/>
            <person name="Wortman J."/>
            <person name="Nusbaum C."/>
            <person name="Birren B."/>
        </authorList>
    </citation>
    <scope>NUCLEOTIDE SEQUENCE [LARGE SCALE GENOMIC DNA]</scope>
    <source>
        <strain evidence="1">CBS 10118</strain>
    </source>
</reference>
<keyword evidence="3" id="KW-1185">Reference proteome</keyword>
<dbReference type="GeneID" id="30213504"/>
<reference evidence="1" key="3">
    <citation type="submission" date="2016-07" db="EMBL/GenBank/DDBJ databases">
        <title>Evolution of pathogenesis and genome organization in the Tremellales.</title>
        <authorList>
            <person name="Cuomo C."/>
            <person name="Litvintseva A."/>
            <person name="Heitman J."/>
            <person name="Chen Y."/>
            <person name="Sun S."/>
            <person name="Springer D."/>
            <person name="Dromer F."/>
            <person name="Young S."/>
            <person name="Zeng Q."/>
            <person name="Chapman S."/>
            <person name="Gujja S."/>
            <person name="Saif S."/>
            <person name="Birren B."/>
        </authorList>
    </citation>
    <scope>NUCLEOTIDE SEQUENCE</scope>
    <source>
        <strain evidence="1">CBS 10118</strain>
    </source>
</reference>
<name>A0A1B9FRM6_9TREE</name>
<evidence type="ECO:0000313" key="1">
    <source>
        <dbReference type="EMBL" id="OCF21427.1"/>
    </source>
</evidence>
<evidence type="ECO:0000313" key="2">
    <source>
        <dbReference type="EMBL" id="WVW82814.1"/>
    </source>
</evidence>
<evidence type="ECO:0000313" key="3">
    <source>
        <dbReference type="Proteomes" id="UP000092730"/>
    </source>
</evidence>
<dbReference type="KEGG" id="kbi:30213504"/>
<dbReference type="Proteomes" id="UP000092730">
    <property type="component" value="Chromosome 3"/>
</dbReference>
<sequence length="135" mass="15598">MSVHRQTALSFASAVSNKRIDEAASYLSEEFLWRPHPERLGGLGRPEGHTKSQFLELMRGLNNIKRWNFNTENPMKVIENDNSIVVHLHGNPEHVSGKVFSAEYVYMIDFDERGKIQILDEFFDTVYMEELARLG</sequence>
<dbReference type="OrthoDB" id="2579695at2759"/>